<sequence length="195" mass="21122">MHIQYCFTGLLLFVLGSGAAPTQGFVPAIGPFGLRVTSADSSMENKYLVPTVDSNSTSVLAFSELPDRSFYWVPNSANPVPPGGQLAQGTILYEVKFHTRAYNLTLDLASFNGTENLYTPVILRNESEAGTPFAHSATYSKPGVIFLNDTSEFLGCRSGSPTDETITLQWQTNSEPGHQGQIDHKCSTVIIGMHD</sequence>
<keyword evidence="1" id="KW-0732">Signal</keyword>
<proteinExistence type="predicted"/>
<dbReference type="HOGENOM" id="CLU_120563_0_0_1"/>
<accession>S8BU83</accession>
<evidence type="ECO:0000313" key="3">
    <source>
        <dbReference type="Proteomes" id="UP000015100"/>
    </source>
</evidence>
<feature type="chain" id="PRO_5004549159" description="Ubiquitin 3 binding protein But2 C-terminal domain-containing protein" evidence="1">
    <location>
        <begin position="25"/>
        <end position="195"/>
    </location>
</feature>
<feature type="signal peptide" evidence="1">
    <location>
        <begin position="1"/>
        <end position="24"/>
    </location>
</feature>
<gene>
    <name evidence="2" type="ORF">H072_2974</name>
</gene>
<evidence type="ECO:0000256" key="1">
    <source>
        <dbReference type="SAM" id="SignalP"/>
    </source>
</evidence>
<dbReference type="AlphaFoldDB" id="S8BU83"/>
<keyword evidence="3" id="KW-1185">Reference proteome</keyword>
<reference evidence="3" key="2">
    <citation type="submission" date="2013-04" db="EMBL/GenBank/DDBJ databases">
        <title>Genomic mechanisms accounting for the adaptation to parasitism in nematode-trapping fungi.</title>
        <authorList>
            <person name="Ahren D.G."/>
        </authorList>
    </citation>
    <scope>NUCLEOTIDE SEQUENCE [LARGE SCALE GENOMIC DNA]</scope>
    <source>
        <strain evidence="3">CBS 200.50</strain>
    </source>
</reference>
<evidence type="ECO:0000313" key="2">
    <source>
        <dbReference type="EMBL" id="EPS43038.1"/>
    </source>
</evidence>
<evidence type="ECO:0008006" key="4">
    <source>
        <dbReference type="Google" id="ProtNLM"/>
    </source>
</evidence>
<comment type="caution">
    <text evidence="2">The sequence shown here is derived from an EMBL/GenBank/DDBJ whole genome shotgun (WGS) entry which is preliminary data.</text>
</comment>
<reference evidence="2 3" key="1">
    <citation type="journal article" date="2013" name="PLoS Genet.">
        <title>Genomic mechanisms accounting for the adaptation to parasitism in nematode-trapping fungi.</title>
        <authorList>
            <person name="Meerupati T."/>
            <person name="Andersson K.M."/>
            <person name="Friman E."/>
            <person name="Kumar D."/>
            <person name="Tunlid A."/>
            <person name="Ahren D."/>
        </authorList>
    </citation>
    <scope>NUCLEOTIDE SEQUENCE [LARGE SCALE GENOMIC DNA]</scope>
    <source>
        <strain evidence="2 3">CBS 200.50</strain>
    </source>
</reference>
<name>S8BU83_DACHA</name>
<organism evidence="2 3">
    <name type="scientific">Dactylellina haptotyla (strain CBS 200.50)</name>
    <name type="common">Nematode-trapping fungus</name>
    <name type="synonym">Monacrosporium haptotylum</name>
    <dbReference type="NCBI Taxonomy" id="1284197"/>
    <lineage>
        <taxon>Eukaryota</taxon>
        <taxon>Fungi</taxon>
        <taxon>Dikarya</taxon>
        <taxon>Ascomycota</taxon>
        <taxon>Pezizomycotina</taxon>
        <taxon>Orbiliomycetes</taxon>
        <taxon>Orbiliales</taxon>
        <taxon>Orbiliaceae</taxon>
        <taxon>Dactylellina</taxon>
    </lineage>
</organism>
<dbReference type="EMBL" id="AQGS01000090">
    <property type="protein sequence ID" value="EPS43038.1"/>
    <property type="molecule type" value="Genomic_DNA"/>
</dbReference>
<protein>
    <recommendedName>
        <fullName evidence="4">Ubiquitin 3 binding protein But2 C-terminal domain-containing protein</fullName>
    </recommendedName>
</protein>
<dbReference type="OrthoDB" id="5336588at2759"/>
<dbReference type="Proteomes" id="UP000015100">
    <property type="component" value="Unassembled WGS sequence"/>
</dbReference>
<dbReference type="OMA" id="YEVKFHT"/>